<name>A0A506URW9_9PROT</name>
<dbReference type="SMART" id="SM00937">
    <property type="entry name" value="PCRF"/>
    <property type="match status" value="1"/>
</dbReference>
<evidence type="ECO:0000259" key="7">
    <source>
        <dbReference type="PROSITE" id="PS00745"/>
    </source>
</evidence>
<evidence type="ECO:0000256" key="3">
    <source>
        <dbReference type="ARBA" id="ARBA00022917"/>
    </source>
</evidence>
<gene>
    <name evidence="4" type="primary">prfB</name>
    <name evidence="8" type="ORF">E3202_04165</name>
</gene>
<keyword evidence="2 4" id="KW-0488">Methylation</keyword>
<evidence type="ECO:0000313" key="9">
    <source>
        <dbReference type="Proteomes" id="UP000315037"/>
    </source>
</evidence>
<keyword evidence="6" id="KW-0175">Coiled coil</keyword>
<dbReference type="OrthoDB" id="9806673at2"/>
<dbReference type="FunFam" id="3.30.160.20:FF:000010">
    <property type="entry name" value="Peptide chain release factor 2"/>
    <property type="match status" value="1"/>
</dbReference>
<evidence type="ECO:0000256" key="1">
    <source>
        <dbReference type="ARBA" id="ARBA00010835"/>
    </source>
</evidence>
<dbReference type="AlphaFoldDB" id="A0A506URW9"/>
<dbReference type="InterPro" id="IPR000352">
    <property type="entry name" value="Pep_chain_release_fac_I"/>
</dbReference>
<dbReference type="InterPro" id="IPR004374">
    <property type="entry name" value="PrfB"/>
</dbReference>
<comment type="similarity">
    <text evidence="1 4">Belongs to the prokaryotic/mitochondrial release factor family.</text>
</comment>
<comment type="function">
    <text evidence="4">Peptide chain release factor 2 directs the termination of translation in response to the peptide chain termination codons UGA and UAA.</text>
</comment>
<dbReference type="Pfam" id="PF03462">
    <property type="entry name" value="PCRF"/>
    <property type="match status" value="1"/>
</dbReference>
<dbReference type="PANTHER" id="PTHR43116">
    <property type="entry name" value="PEPTIDE CHAIN RELEASE FACTOR 2"/>
    <property type="match status" value="1"/>
</dbReference>
<dbReference type="GO" id="GO:0005737">
    <property type="term" value="C:cytoplasm"/>
    <property type="evidence" value="ECO:0007669"/>
    <property type="project" value="UniProtKB-SubCell"/>
</dbReference>
<feature type="domain" description="Prokaryotic-type class I peptide chain release factors" evidence="7">
    <location>
        <begin position="243"/>
        <end position="259"/>
    </location>
</feature>
<comment type="subcellular location">
    <subcellularLocation>
        <location evidence="4">Cytoplasm</location>
    </subcellularLocation>
</comment>
<dbReference type="SUPFAM" id="SSF75620">
    <property type="entry name" value="Release factor"/>
    <property type="match status" value="1"/>
</dbReference>
<accession>A0A506URW9</accession>
<dbReference type="Gene3D" id="3.30.160.20">
    <property type="match status" value="1"/>
</dbReference>
<reference evidence="8 9" key="1">
    <citation type="submission" date="2019-03" db="EMBL/GenBank/DDBJ databases">
        <title>The complete genome sequence of Neokomagataea sp. Jb2 NBRC113641.</title>
        <authorList>
            <person name="Chua K.-O."/>
            <person name="Chan K.-G."/>
            <person name="See-Too W.-S."/>
        </authorList>
    </citation>
    <scope>NUCLEOTIDE SEQUENCE [LARGE SCALE GENOMIC DNA]</scope>
    <source>
        <strain evidence="8 9">Jb2</strain>
    </source>
</reference>
<dbReference type="RefSeq" id="WP_141451082.1">
    <property type="nucleotide sequence ID" value="NZ_CP038143.1"/>
</dbReference>
<dbReference type="Proteomes" id="UP000315037">
    <property type="component" value="Unassembled WGS sequence"/>
</dbReference>
<dbReference type="GO" id="GO:0016149">
    <property type="term" value="F:translation release factor activity, codon specific"/>
    <property type="evidence" value="ECO:0007669"/>
    <property type="project" value="UniProtKB-UniRule"/>
</dbReference>
<dbReference type="Gene3D" id="3.30.70.1660">
    <property type="match status" value="1"/>
</dbReference>
<dbReference type="PROSITE" id="PS00745">
    <property type="entry name" value="RF_PROK_I"/>
    <property type="match status" value="1"/>
</dbReference>
<feature type="modified residue" description="N5-methylglutamine" evidence="4">
    <location>
        <position position="250"/>
    </location>
</feature>
<proteinExistence type="inferred from homology"/>
<sequence length="376" mass="41437">MSAETESLSEQIRQSVALLRRHLDWDAAKLRLDELNHRAEDPDLWNDAEAAQKLMRERTLLANQIEGVEQLEADVRDTLELVELAEMESDEALVADSTATLRQLAAQAAQRETESLLSGEADANDCYVEINAGAGGTEAQDWTEMLLRMYTRWAEQHGYKVTLMETSDGEQAGLKSATMQVSGPNAYGWLKTEAGVHRLVRISPFDAAARRQTSFASVWVYPVVDDTIEIEINPADLRVDTFRASGAGGQHVNKTDSAIRITHEPTGIVVACQTDRSQHRNRATAMEMLRARLYEAELQKREAAAADAEAAKTDIGWGHQIRSYVLAPYQLVKDLRTNVEKGNPDAVLDGDLDAFMAASLAQRVGGTRSEASANAQ</sequence>
<comment type="PTM">
    <text evidence="4">Methylated by PrmC. Methylation increases the termination efficiency of RF2.</text>
</comment>
<evidence type="ECO:0000256" key="4">
    <source>
        <dbReference type="HAMAP-Rule" id="MF_00094"/>
    </source>
</evidence>
<evidence type="ECO:0000256" key="2">
    <source>
        <dbReference type="ARBA" id="ARBA00022481"/>
    </source>
</evidence>
<dbReference type="PANTHER" id="PTHR43116:SF3">
    <property type="entry name" value="CLASS I PEPTIDE CHAIN RELEASE FACTOR"/>
    <property type="match status" value="1"/>
</dbReference>
<feature type="coiled-coil region" evidence="6">
    <location>
        <begin position="51"/>
        <end position="88"/>
    </location>
</feature>
<organism evidence="8 9">
    <name type="scientific">Oecophyllibacter saccharovorans</name>
    <dbReference type="NCBI Taxonomy" id="2558360"/>
    <lineage>
        <taxon>Bacteria</taxon>
        <taxon>Pseudomonadati</taxon>
        <taxon>Pseudomonadota</taxon>
        <taxon>Alphaproteobacteria</taxon>
        <taxon>Acetobacterales</taxon>
        <taxon>Acetobacteraceae</taxon>
        <taxon>Oecophyllibacter</taxon>
    </lineage>
</organism>
<evidence type="ECO:0000313" key="8">
    <source>
        <dbReference type="EMBL" id="TPW36095.1"/>
    </source>
</evidence>
<evidence type="ECO:0000256" key="5">
    <source>
        <dbReference type="NCBIfam" id="TIGR00020"/>
    </source>
</evidence>
<keyword evidence="3 4" id="KW-0648">Protein biosynthesis</keyword>
<dbReference type="InterPro" id="IPR045853">
    <property type="entry name" value="Pep_chain_release_fac_I_sf"/>
</dbReference>
<dbReference type="Gene3D" id="1.20.58.410">
    <property type="entry name" value="Release factor"/>
    <property type="match status" value="1"/>
</dbReference>
<dbReference type="InterPro" id="IPR005139">
    <property type="entry name" value="PCRF"/>
</dbReference>
<dbReference type="EMBL" id="SORZ01000001">
    <property type="protein sequence ID" value="TPW36095.1"/>
    <property type="molecule type" value="Genomic_DNA"/>
</dbReference>
<comment type="caution">
    <text evidence="8">The sequence shown here is derived from an EMBL/GenBank/DDBJ whole genome shotgun (WGS) entry which is preliminary data.</text>
</comment>
<dbReference type="NCBIfam" id="TIGR00020">
    <property type="entry name" value="prfB"/>
    <property type="match status" value="1"/>
</dbReference>
<protein>
    <recommendedName>
        <fullName evidence="4 5">Peptide chain release factor 2</fullName>
        <shortName evidence="4">RF-2</shortName>
    </recommendedName>
</protein>
<evidence type="ECO:0000256" key="6">
    <source>
        <dbReference type="SAM" id="Coils"/>
    </source>
</evidence>
<dbReference type="HAMAP" id="MF_00094">
    <property type="entry name" value="Rel_fac_2"/>
    <property type="match status" value="1"/>
</dbReference>
<dbReference type="Pfam" id="PF00472">
    <property type="entry name" value="RF-1"/>
    <property type="match status" value="1"/>
</dbReference>
<keyword evidence="9" id="KW-1185">Reference proteome</keyword>
<keyword evidence="4" id="KW-0963">Cytoplasm</keyword>